<keyword evidence="1" id="KW-0808">Transferase</keyword>
<dbReference type="Gene3D" id="3.40.50.150">
    <property type="entry name" value="Vaccinia Virus protein VP39"/>
    <property type="match status" value="1"/>
</dbReference>
<accession>A0A127K013</accession>
<evidence type="ECO:0000313" key="2">
    <source>
        <dbReference type="Proteomes" id="UP000070433"/>
    </source>
</evidence>
<name>A0A127K013_9BURK</name>
<gene>
    <name evidence="1" type="ORF">UC35_17770</name>
</gene>
<dbReference type="InterPro" id="IPR010342">
    <property type="entry name" value="DUF938"/>
</dbReference>
<dbReference type="Pfam" id="PF06080">
    <property type="entry name" value="DUF938"/>
    <property type="match status" value="1"/>
</dbReference>
<dbReference type="PANTHER" id="PTHR20974:SF0">
    <property type="entry name" value="UPF0585 PROTEIN CG18661"/>
    <property type="match status" value="1"/>
</dbReference>
<dbReference type="GO" id="GO:0008168">
    <property type="term" value="F:methyltransferase activity"/>
    <property type="evidence" value="ECO:0007669"/>
    <property type="project" value="UniProtKB-KW"/>
</dbReference>
<dbReference type="PATRIC" id="fig|94132.3.peg.3630"/>
<dbReference type="SUPFAM" id="SSF53335">
    <property type="entry name" value="S-adenosyl-L-methionine-dependent methyltransferases"/>
    <property type="match status" value="1"/>
</dbReference>
<dbReference type="Proteomes" id="UP000070433">
    <property type="component" value="Chromosome"/>
</dbReference>
<protein>
    <submittedName>
        <fullName evidence="1">SAM-dependent methyltransferase</fullName>
    </submittedName>
</protein>
<keyword evidence="1" id="KW-0489">Methyltransferase</keyword>
<dbReference type="PANTHER" id="PTHR20974">
    <property type="entry name" value="UPF0585 PROTEIN CG18661"/>
    <property type="match status" value="1"/>
</dbReference>
<keyword evidence="2" id="KW-1185">Reference proteome</keyword>
<organism evidence="1 2">
    <name type="scientific">Ramlibacter tataouinensis</name>
    <dbReference type="NCBI Taxonomy" id="94132"/>
    <lineage>
        <taxon>Bacteria</taxon>
        <taxon>Pseudomonadati</taxon>
        <taxon>Pseudomonadota</taxon>
        <taxon>Betaproteobacteria</taxon>
        <taxon>Burkholderiales</taxon>
        <taxon>Comamonadaceae</taxon>
        <taxon>Ramlibacter</taxon>
    </lineage>
</organism>
<proteinExistence type="predicted"/>
<dbReference type="GO" id="GO:0032259">
    <property type="term" value="P:methylation"/>
    <property type="evidence" value="ECO:0007669"/>
    <property type="project" value="UniProtKB-KW"/>
</dbReference>
<dbReference type="InterPro" id="IPR029063">
    <property type="entry name" value="SAM-dependent_MTases_sf"/>
</dbReference>
<sequence>MPAAERNKDPILGVLARVLPSRGLVLEVASGTGQHVMHFAAALPDLTWQPSDPDAELRESIALRIQEERRANVNGPIDLDVTKHPWPLQTANAVVAINMIHVAPWSATLALFEGAKVLLSTQDVLFLYGPYRRFGGHTSQSNAQFDLDLRAHNPEWGLRDLEAVSDVATGTGFILAETIQMPANNFSLVFRRREG</sequence>
<reference evidence="1 2" key="1">
    <citation type="journal article" date="2014" name="Int. J. Syst. Evol. Microbiol.">
        <title>Ramlibacter solisilvae sp. nov., isolated from forest soil, and emended description of the genus Ramlibacter.</title>
        <authorList>
            <person name="Lee H.J."/>
            <person name="Lee S.H."/>
            <person name="Lee S.S."/>
            <person name="Lee J.S."/>
            <person name="Kim Y."/>
            <person name="Kim S.C."/>
            <person name="Jeon C.O."/>
        </authorList>
    </citation>
    <scope>NUCLEOTIDE SEQUENCE [LARGE SCALE GENOMIC DNA]</scope>
    <source>
        <strain evidence="1 2">5-10</strain>
    </source>
</reference>
<evidence type="ECO:0000313" key="1">
    <source>
        <dbReference type="EMBL" id="AMO25541.1"/>
    </source>
</evidence>
<dbReference type="AlphaFoldDB" id="A0A127K013"/>
<dbReference type="EMBL" id="CP010951">
    <property type="protein sequence ID" value="AMO25541.1"/>
    <property type="molecule type" value="Genomic_DNA"/>
</dbReference>